<accession>A0ACC1N6U0</accession>
<evidence type="ECO:0000313" key="2">
    <source>
        <dbReference type="Proteomes" id="UP001143910"/>
    </source>
</evidence>
<name>A0ACC1N6U0_9HYPO</name>
<organism evidence="1 2">
    <name type="scientific">Zarea fungicola</name>
    <dbReference type="NCBI Taxonomy" id="93591"/>
    <lineage>
        <taxon>Eukaryota</taxon>
        <taxon>Fungi</taxon>
        <taxon>Dikarya</taxon>
        <taxon>Ascomycota</taxon>
        <taxon>Pezizomycotina</taxon>
        <taxon>Sordariomycetes</taxon>
        <taxon>Hypocreomycetidae</taxon>
        <taxon>Hypocreales</taxon>
        <taxon>Cordycipitaceae</taxon>
        <taxon>Zarea</taxon>
    </lineage>
</organism>
<protein>
    <submittedName>
        <fullName evidence="1">Uncharacterized protein</fullName>
    </submittedName>
</protein>
<keyword evidence="2" id="KW-1185">Reference proteome</keyword>
<evidence type="ECO:0000313" key="1">
    <source>
        <dbReference type="EMBL" id="KAJ2974713.1"/>
    </source>
</evidence>
<proteinExistence type="predicted"/>
<dbReference type="EMBL" id="JANJQO010000795">
    <property type="protein sequence ID" value="KAJ2974713.1"/>
    <property type="molecule type" value="Genomic_DNA"/>
</dbReference>
<dbReference type="Proteomes" id="UP001143910">
    <property type="component" value="Unassembled WGS sequence"/>
</dbReference>
<reference evidence="1" key="1">
    <citation type="submission" date="2022-08" db="EMBL/GenBank/DDBJ databases">
        <title>Genome Sequence of Lecanicillium fungicola.</title>
        <authorList>
            <person name="Buettner E."/>
        </authorList>
    </citation>
    <scope>NUCLEOTIDE SEQUENCE</scope>
    <source>
        <strain evidence="1">Babe33</strain>
    </source>
</reference>
<comment type="caution">
    <text evidence="1">The sequence shown here is derived from an EMBL/GenBank/DDBJ whole genome shotgun (WGS) entry which is preliminary data.</text>
</comment>
<gene>
    <name evidence="1" type="ORF">NQ176_g5910</name>
</gene>
<sequence length="107" mass="11558">MAEVFGIVSGALSVASLFNNCVDCFEYIQLGRHFGSDFERYQLEAFVRVVRAVDAGDAAAAETFQPWVSLDESKAVMEVVDAIYDKAGLQRRQSAEQSTSAAAAATN</sequence>